<keyword evidence="1" id="KW-0805">Transcription regulation</keyword>
<evidence type="ECO:0000313" key="5">
    <source>
        <dbReference type="EMBL" id="RUS52388.1"/>
    </source>
</evidence>
<dbReference type="PROSITE" id="PS50995">
    <property type="entry name" value="HTH_MARR_2"/>
    <property type="match status" value="1"/>
</dbReference>
<organism evidence="5 6">
    <name type="scientific">Candidatus Kurthia intestinigallinarum</name>
    <dbReference type="NCBI Taxonomy" id="1562256"/>
    <lineage>
        <taxon>Bacteria</taxon>
        <taxon>Bacillati</taxon>
        <taxon>Bacillota</taxon>
        <taxon>Bacilli</taxon>
        <taxon>Bacillales</taxon>
        <taxon>Caryophanaceae</taxon>
        <taxon>Kurthia</taxon>
    </lineage>
</organism>
<evidence type="ECO:0000256" key="1">
    <source>
        <dbReference type="ARBA" id="ARBA00023015"/>
    </source>
</evidence>
<dbReference type="PRINTS" id="PR00598">
    <property type="entry name" value="HTHMARR"/>
</dbReference>
<keyword evidence="2" id="KW-0238">DNA-binding</keyword>
<evidence type="ECO:0000259" key="4">
    <source>
        <dbReference type="PROSITE" id="PS50995"/>
    </source>
</evidence>
<protein>
    <submittedName>
        <fullName evidence="5">MarR family transcriptional regulator</fullName>
    </submittedName>
</protein>
<dbReference type="PANTHER" id="PTHR42756:SF1">
    <property type="entry name" value="TRANSCRIPTIONAL REPRESSOR OF EMRAB OPERON"/>
    <property type="match status" value="1"/>
</dbReference>
<dbReference type="PANTHER" id="PTHR42756">
    <property type="entry name" value="TRANSCRIPTIONAL REGULATOR, MARR"/>
    <property type="match status" value="1"/>
</dbReference>
<dbReference type="GO" id="GO:0003677">
    <property type="term" value="F:DNA binding"/>
    <property type="evidence" value="ECO:0007669"/>
    <property type="project" value="UniProtKB-KW"/>
</dbReference>
<accession>A0A433RQ60</accession>
<evidence type="ECO:0000256" key="2">
    <source>
        <dbReference type="ARBA" id="ARBA00023125"/>
    </source>
</evidence>
<dbReference type="SUPFAM" id="SSF46785">
    <property type="entry name" value="Winged helix' DNA-binding domain"/>
    <property type="match status" value="1"/>
</dbReference>
<dbReference type="OrthoDB" id="1904211at2"/>
<keyword evidence="3" id="KW-0804">Transcription</keyword>
<dbReference type="Pfam" id="PF12802">
    <property type="entry name" value="MarR_2"/>
    <property type="match status" value="1"/>
</dbReference>
<evidence type="ECO:0000313" key="6">
    <source>
        <dbReference type="Proteomes" id="UP000288623"/>
    </source>
</evidence>
<name>A0A433RQ60_9BACL</name>
<dbReference type="Proteomes" id="UP000288623">
    <property type="component" value="Unassembled WGS sequence"/>
</dbReference>
<dbReference type="GO" id="GO:0003700">
    <property type="term" value="F:DNA-binding transcription factor activity"/>
    <property type="evidence" value="ECO:0007669"/>
    <property type="project" value="InterPro"/>
</dbReference>
<dbReference type="InterPro" id="IPR036390">
    <property type="entry name" value="WH_DNA-bd_sf"/>
</dbReference>
<reference evidence="5 6" key="1">
    <citation type="submission" date="2014-11" db="EMBL/GenBank/DDBJ databases">
        <title>Genome sequence and analysis of novel Kurthia sp.</title>
        <authorList>
            <person name="Lawson J.N."/>
            <person name="Gonzalez J.E."/>
            <person name="Rinauldi L."/>
            <person name="Xuan Z."/>
            <person name="Firman A."/>
            <person name="Shaddox L."/>
            <person name="Trudeau A."/>
            <person name="Shah S."/>
            <person name="Reiman D."/>
        </authorList>
    </citation>
    <scope>NUCLEOTIDE SEQUENCE [LARGE SCALE GENOMIC DNA]</scope>
    <source>
        <strain evidence="5 6">3B1D</strain>
    </source>
</reference>
<evidence type="ECO:0000256" key="3">
    <source>
        <dbReference type="ARBA" id="ARBA00023163"/>
    </source>
</evidence>
<dbReference type="SMART" id="SM00347">
    <property type="entry name" value="HTH_MARR"/>
    <property type="match status" value="1"/>
</dbReference>
<comment type="caution">
    <text evidence="5">The sequence shown here is derived from an EMBL/GenBank/DDBJ whole genome shotgun (WGS) entry which is preliminary data.</text>
</comment>
<gene>
    <name evidence="5" type="ORF">QI30_16580</name>
</gene>
<dbReference type="InterPro" id="IPR000835">
    <property type="entry name" value="HTH_MarR-typ"/>
</dbReference>
<proteinExistence type="predicted"/>
<dbReference type="AlphaFoldDB" id="A0A433RQ60"/>
<dbReference type="EMBL" id="JTFC01000042">
    <property type="protein sequence ID" value="RUS52388.1"/>
    <property type="molecule type" value="Genomic_DNA"/>
</dbReference>
<keyword evidence="6" id="KW-1185">Reference proteome</keyword>
<feature type="domain" description="HTH marR-type" evidence="4">
    <location>
        <begin position="4"/>
        <end position="136"/>
    </location>
</feature>
<dbReference type="InterPro" id="IPR036388">
    <property type="entry name" value="WH-like_DNA-bd_sf"/>
</dbReference>
<dbReference type="RefSeq" id="WP_126991714.1">
    <property type="nucleotide sequence ID" value="NZ_JTFC01000042.1"/>
</dbReference>
<sequence length="145" mass="17075">MHMFQTLYHELVLTNRTFEAQLNAILQQQGIHRSDWSVLYYLILDDQLTSVEIAKLLGIEKPNVTRIMKNLVSIGYARVEPSHEDKRKKRLLITDEGRKMYAEVRTYVDRFEMESMTGIDAEQQQMFIETLNQIQQNLIKRAGDK</sequence>
<dbReference type="Gene3D" id="1.10.10.10">
    <property type="entry name" value="Winged helix-like DNA-binding domain superfamily/Winged helix DNA-binding domain"/>
    <property type="match status" value="1"/>
</dbReference>